<evidence type="ECO:0000313" key="4">
    <source>
        <dbReference type="EMBL" id="QNN53117.1"/>
    </source>
</evidence>
<dbReference type="AlphaFoldDB" id="A0A7G9RBZ2"/>
<gene>
    <name evidence="4" type="ORF">H9L09_01035</name>
</gene>
<evidence type="ECO:0000259" key="2">
    <source>
        <dbReference type="Pfam" id="PF18367"/>
    </source>
</evidence>
<dbReference type="GO" id="GO:0003677">
    <property type="term" value="F:DNA binding"/>
    <property type="evidence" value="ECO:0007669"/>
    <property type="project" value="InterPro"/>
</dbReference>
<evidence type="ECO:0000313" key="5">
    <source>
        <dbReference type="Proteomes" id="UP000515947"/>
    </source>
</evidence>
<dbReference type="KEGG" id="nmes:H9L09_01035"/>
<reference evidence="4 5" key="1">
    <citation type="submission" date="2020-08" db="EMBL/GenBank/DDBJ databases">
        <title>Genome sequence of Nocardioides mesophilus KACC 16243T.</title>
        <authorList>
            <person name="Hyun D.-W."/>
            <person name="Bae J.-W."/>
        </authorList>
    </citation>
    <scope>NUCLEOTIDE SEQUENCE [LARGE SCALE GENOMIC DNA]</scope>
    <source>
        <strain evidence="4 5">KACC 16243</strain>
    </source>
</reference>
<organism evidence="4 5">
    <name type="scientific">Nocardioides mesophilus</name>
    <dbReference type="NCBI Taxonomy" id="433659"/>
    <lineage>
        <taxon>Bacteria</taxon>
        <taxon>Bacillati</taxon>
        <taxon>Actinomycetota</taxon>
        <taxon>Actinomycetes</taxon>
        <taxon>Propionibacteriales</taxon>
        <taxon>Nocardioidaceae</taxon>
        <taxon>Nocardioides</taxon>
    </lineage>
</organism>
<accession>A0A7G9RBZ2</accession>
<keyword evidence="5" id="KW-1185">Reference proteome</keyword>
<dbReference type="Proteomes" id="UP000515947">
    <property type="component" value="Chromosome"/>
</dbReference>
<proteinExistence type="predicted"/>
<name>A0A7G9RBZ2_9ACTN</name>
<dbReference type="InterPro" id="IPR041098">
    <property type="entry name" value="Rv2175c_C"/>
</dbReference>
<dbReference type="Pfam" id="PF21531">
    <property type="entry name" value="Rv2175c_wHTH"/>
    <property type="match status" value="1"/>
</dbReference>
<evidence type="ECO:0000259" key="3">
    <source>
        <dbReference type="Pfam" id="PF21531"/>
    </source>
</evidence>
<dbReference type="InterPro" id="IPR048576">
    <property type="entry name" value="Rv2175c_wHTH"/>
</dbReference>
<protein>
    <submittedName>
        <fullName evidence="4">Transcriptional regulator</fullName>
    </submittedName>
</protein>
<feature type="domain" description="Rv2175c C-terminal" evidence="2">
    <location>
        <begin position="106"/>
        <end position="161"/>
    </location>
</feature>
<sequence>MRQRTVKGGRSPSADTPDGAWHSCPVDSTDNSPQTSLDPSEEIDPTAGLGDLVGDWLDWSQASDRLGVSVSKIRQLIREHQLAAVVPWPRAGQQVPADLIQDGEIVKGVPGVLVVLHDGGYSDRQALMWLFTPDDSLPGRPIDALRENRGTEVKRRAQAMAF</sequence>
<evidence type="ECO:0000256" key="1">
    <source>
        <dbReference type="SAM" id="MobiDB-lite"/>
    </source>
</evidence>
<feature type="compositionally biased region" description="Polar residues" evidence="1">
    <location>
        <begin position="26"/>
        <end position="38"/>
    </location>
</feature>
<feature type="domain" description="DNA-binding protein Rv2175c wHTH" evidence="3">
    <location>
        <begin position="56"/>
        <end position="97"/>
    </location>
</feature>
<dbReference type="Pfam" id="PF18367">
    <property type="entry name" value="Rv2175c_C"/>
    <property type="match status" value="1"/>
</dbReference>
<dbReference type="EMBL" id="CP060713">
    <property type="protein sequence ID" value="QNN53117.1"/>
    <property type="molecule type" value="Genomic_DNA"/>
</dbReference>
<feature type="region of interest" description="Disordered" evidence="1">
    <location>
        <begin position="1"/>
        <end position="42"/>
    </location>
</feature>